<dbReference type="EMBL" id="BARW01018115">
    <property type="protein sequence ID" value="GAI95169.1"/>
    <property type="molecule type" value="Genomic_DNA"/>
</dbReference>
<comment type="caution">
    <text evidence="1">The sequence shown here is derived from an EMBL/GenBank/DDBJ whole genome shotgun (WGS) entry which is preliminary data.</text>
</comment>
<feature type="non-terminal residue" evidence="1">
    <location>
        <position position="1"/>
    </location>
</feature>
<proteinExistence type="predicted"/>
<organism evidence="1">
    <name type="scientific">marine sediment metagenome</name>
    <dbReference type="NCBI Taxonomy" id="412755"/>
    <lineage>
        <taxon>unclassified sequences</taxon>
        <taxon>metagenomes</taxon>
        <taxon>ecological metagenomes</taxon>
    </lineage>
</organism>
<protein>
    <submittedName>
        <fullName evidence="1">Uncharacterized protein</fullName>
    </submittedName>
</protein>
<name>X1US55_9ZZZZ</name>
<evidence type="ECO:0000313" key="1">
    <source>
        <dbReference type="EMBL" id="GAI95169.1"/>
    </source>
</evidence>
<dbReference type="AlphaFoldDB" id="X1US55"/>
<gene>
    <name evidence="1" type="ORF">S12H4_31091</name>
</gene>
<accession>X1US55</accession>
<sequence>FSISGKISKYTDISPKQIPYLNPGQKITVTLTITSPTYIELGKQELTITMKGKKGLSDYTDSKKITLEIHELSVERARQMLNESRELINQLNKANLSSDYLNELLNESETEIDTFNLEVVRDNYDVIKEQVKYALDSDEIITELESLIKSAEKKGIDVSESVRLLKLAKLSIERREFEQAYSRLKDSQLTYALEVKGEFGKLSYYVKEYPGEISLGIFFFSYSFIWNL</sequence>
<reference evidence="1" key="1">
    <citation type="journal article" date="2014" name="Front. Microbiol.">
        <title>High frequency of phylogenetically diverse reductive dehalogenase-homologous genes in deep subseafloor sedimentary metagenomes.</title>
        <authorList>
            <person name="Kawai M."/>
            <person name="Futagami T."/>
            <person name="Toyoda A."/>
            <person name="Takaki Y."/>
            <person name="Nishi S."/>
            <person name="Hori S."/>
            <person name="Arai W."/>
            <person name="Tsubouchi T."/>
            <person name="Morono Y."/>
            <person name="Uchiyama I."/>
            <person name="Ito T."/>
            <person name="Fujiyama A."/>
            <person name="Inagaki F."/>
            <person name="Takami H."/>
        </authorList>
    </citation>
    <scope>NUCLEOTIDE SEQUENCE</scope>
    <source>
        <strain evidence="1">Expedition CK06-06</strain>
    </source>
</reference>